<evidence type="ECO:0000313" key="2">
    <source>
        <dbReference type="EMBL" id="KAK0578373.1"/>
    </source>
</evidence>
<sequence length="217" mass="24595">MVTPSSQQISSSLPSVFPINLKWQPVLNRTQSSQSSMPEAFTYDAVVNSDYSPIPSGTSGSVDISDVPLNSGNIIADLPSQHQPGNLVVDLPSQQQPIVPVNTHSMTTRAKHGIYRPKVWLAVHEESEPQPFKKFFLIQNVRVWKIKNRWKTWHEARRSEKTVHDIMDAARNRAQRRGVFMPKRRGDPQQSIQVIGSHGRMYRDDTPYQATQDQQGL</sequence>
<dbReference type="InterPro" id="IPR040397">
    <property type="entry name" value="SWAP"/>
</dbReference>
<feature type="compositionally biased region" description="Polar residues" evidence="1">
    <location>
        <begin position="208"/>
        <end position="217"/>
    </location>
</feature>
<dbReference type="EMBL" id="JAUESC010000385">
    <property type="protein sequence ID" value="KAK0578373.1"/>
    <property type="molecule type" value="Genomic_DNA"/>
</dbReference>
<name>A0AA39RR61_ACESA</name>
<evidence type="ECO:0000256" key="1">
    <source>
        <dbReference type="SAM" id="MobiDB-lite"/>
    </source>
</evidence>
<organism evidence="2 3">
    <name type="scientific">Acer saccharum</name>
    <name type="common">Sugar maple</name>
    <dbReference type="NCBI Taxonomy" id="4024"/>
    <lineage>
        <taxon>Eukaryota</taxon>
        <taxon>Viridiplantae</taxon>
        <taxon>Streptophyta</taxon>
        <taxon>Embryophyta</taxon>
        <taxon>Tracheophyta</taxon>
        <taxon>Spermatophyta</taxon>
        <taxon>Magnoliopsida</taxon>
        <taxon>eudicotyledons</taxon>
        <taxon>Gunneridae</taxon>
        <taxon>Pentapetalae</taxon>
        <taxon>rosids</taxon>
        <taxon>malvids</taxon>
        <taxon>Sapindales</taxon>
        <taxon>Sapindaceae</taxon>
        <taxon>Hippocastanoideae</taxon>
        <taxon>Acereae</taxon>
        <taxon>Acer</taxon>
    </lineage>
</organism>
<comment type="caution">
    <text evidence="2">The sequence shown here is derived from an EMBL/GenBank/DDBJ whole genome shotgun (WGS) entry which is preliminary data.</text>
</comment>
<dbReference type="Proteomes" id="UP001168877">
    <property type="component" value="Unassembled WGS sequence"/>
</dbReference>
<evidence type="ECO:0000313" key="3">
    <source>
        <dbReference type="Proteomes" id="UP001168877"/>
    </source>
</evidence>
<feature type="region of interest" description="Disordered" evidence="1">
    <location>
        <begin position="197"/>
        <end position="217"/>
    </location>
</feature>
<accession>A0AA39RR61</accession>
<reference evidence="2" key="1">
    <citation type="journal article" date="2022" name="Plant J.">
        <title>Strategies of tolerance reflected in two North American maple genomes.</title>
        <authorList>
            <person name="McEvoy S.L."/>
            <person name="Sezen U.U."/>
            <person name="Trouern-Trend A."/>
            <person name="McMahon S.M."/>
            <person name="Schaberg P.G."/>
            <person name="Yang J."/>
            <person name="Wegrzyn J.L."/>
            <person name="Swenson N.G."/>
        </authorList>
    </citation>
    <scope>NUCLEOTIDE SEQUENCE</scope>
    <source>
        <strain evidence="2">NS2018</strain>
    </source>
</reference>
<dbReference type="PANTHER" id="PTHR13161">
    <property type="entry name" value="SPLICING FACTOR SUPPRESSOR OF WHITE APRICOT"/>
    <property type="match status" value="1"/>
</dbReference>
<reference evidence="2" key="2">
    <citation type="submission" date="2023-06" db="EMBL/GenBank/DDBJ databases">
        <authorList>
            <person name="Swenson N.G."/>
            <person name="Wegrzyn J.L."/>
            <person name="Mcevoy S.L."/>
        </authorList>
    </citation>
    <scope>NUCLEOTIDE SEQUENCE</scope>
    <source>
        <strain evidence="2">NS2018</strain>
        <tissue evidence="2">Leaf</tissue>
    </source>
</reference>
<dbReference type="PANTHER" id="PTHR13161:SF4">
    <property type="entry name" value="CLK4-ASSOCIATING SERINE_ARGININE RICH PROTEIN"/>
    <property type="match status" value="1"/>
</dbReference>
<dbReference type="AlphaFoldDB" id="A0AA39RR61"/>
<proteinExistence type="predicted"/>
<keyword evidence="3" id="KW-1185">Reference proteome</keyword>
<protein>
    <submittedName>
        <fullName evidence="2">Uncharacterized protein</fullName>
    </submittedName>
</protein>
<gene>
    <name evidence="2" type="ORF">LWI29_009437</name>
</gene>